<protein>
    <recommendedName>
        <fullName evidence="7">SET domain-containing protein</fullName>
    </recommendedName>
</protein>
<dbReference type="PANTHER" id="PTHR13271:SF34">
    <property type="entry name" value="N-LYSINE METHYLTRANSFERASE SETD6"/>
    <property type="match status" value="1"/>
</dbReference>
<feature type="compositionally biased region" description="Basic residues" evidence="4">
    <location>
        <begin position="482"/>
        <end position="491"/>
    </location>
</feature>
<dbReference type="Proteomes" id="UP000193411">
    <property type="component" value="Unassembled WGS sequence"/>
</dbReference>
<dbReference type="InterPro" id="IPR046341">
    <property type="entry name" value="SET_dom_sf"/>
</dbReference>
<dbReference type="Gene3D" id="3.90.1420.10">
    <property type="entry name" value="Rubisco LSMT, substrate-binding domain"/>
    <property type="match status" value="1"/>
</dbReference>
<reference evidence="5 6" key="1">
    <citation type="submission" date="2016-07" db="EMBL/GenBank/DDBJ databases">
        <title>Pervasive Adenine N6-methylation of Active Genes in Fungi.</title>
        <authorList>
            <consortium name="DOE Joint Genome Institute"/>
            <person name="Mondo S.J."/>
            <person name="Dannebaum R.O."/>
            <person name="Kuo R.C."/>
            <person name="Labutti K."/>
            <person name="Haridas S."/>
            <person name="Kuo A."/>
            <person name="Salamov A."/>
            <person name="Ahrendt S.R."/>
            <person name="Lipzen A."/>
            <person name="Sullivan W."/>
            <person name="Andreopoulos W.B."/>
            <person name="Clum A."/>
            <person name="Lindquist E."/>
            <person name="Daum C."/>
            <person name="Ramamoorthy G.K."/>
            <person name="Gryganskyi A."/>
            <person name="Culley D."/>
            <person name="Magnuson J.K."/>
            <person name="James T.Y."/>
            <person name="O'Malley M.A."/>
            <person name="Stajich J.E."/>
            <person name="Spatafora J.W."/>
            <person name="Visel A."/>
            <person name="Grigoriev I.V."/>
        </authorList>
    </citation>
    <scope>NUCLEOTIDE SEQUENCE [LARGE SCALE GENOMIC DNA]</scope>
    <source>
        <strain evidence="5 6">PL171</strain>
    </source>
</reference>
<dbReference type="SUPFAM" id="SSF81822">
    <property type="entry name" value="RuBisCo LSMT C-terminal, substrate-binding domain"/>
    <property type="match status" value="1"/>
</dbReference>
<evidence type="ECO:0000313" key="6">
    <source>
        <dbReference type="Proteomes" id="UP000193411"/>
    </source>
</evidence>
<organism evidence="5 6">
    <name type="scientific">Catenaria anguillulae PL171</name>
    <dbReference type="NCBI Taxonomy" id="765915"/>
    <lineage>
        <taxon>Eukaryota</taxon>
        <taxon>Fungi</taxon>
        <taxon>Fungi incertae sedis</taxon>
        <taxon>Blastocladiomycota</taxon>
        <taxon>Blastocladiomycetes</taxon>
        <taxon>Blastocladiales</taxon>
        <taxon>Catenariaceae</taxon>
        <taxon>Catenaria</taxon>
    </lineage>
</organism>
<gene>
    <name evidence="5" type="ORF">BCR44DRAFT_1433785</name>
</gene>
<evidence type="ECO:0000256" key="2">
    <source>
        <dbReference type="ARBA" id="ARBA00022679"/>
    </source>
</evidence>
<proteinExistence type="predicted"/>
<name>A0A1Y2HLY0_9FUNG</name>
<evidence type="ECO:0000256" key="3">
    <source>
        <dbReference type="ARBA" id="ARBA00022691"/>
    </source>
</evidence>
<comment type="caution">
    <text evidence="5">The sequence shown here is derived from an EMBL/GenBank/DDBJ whole genome shotgun (WGS) entry which is preliminary data.</text>
</comment>
<dbReference type="InterPro" id="IPR050600">
    <property type="entry name" value="SETD3_SETD6_MTase"/>
</dbReference>
<dbReference type="SUPFAM" id="SSF82199">
    <property type="entry name" value="SET domain"/>
    <property type="match status" value="1"/>
</dbReference>
<accession>A0A1Y2HLY0</accession>
<sequence length="511" mass="56180">MDSSNTFAAANAAFLAFLRENGAEVSPSIDIHDYSSQHAGRGHCSHQRPRRRPHALHSAALVHAQTSKWKPYFDILPTSFETPVFWPEPDLALLEGTDVPRRMSLEESRSLFENVLLPIIQEHASEDDLPKFTLDKYLYAGSLLMAYGFNIGSLIGTPDDEEEEEEDTENADEGLPVIVPLADTLNAIHPPSAHLERDPKNPNVLVMRTSAAVAKGCQVFNTYGDHGSNELLRRYGYVEWTNEFDSVVVEGPAVVQAVARAIKDTWAKDMSDDKLESVLEKRIDDLAEFDVYDDEFELSVVRPVPADLVLTIKLLLLTPDEYKRAKKHPHSTFPTLNLYTQADPTERVLGAPIHLTALESNILIQVVNERLAEYPTSKVTETCARIQAECTGLDEYISRVCSEITDGSLRLAYACYVRASERRLLQGALSRVAVAKKVDQWPSSEQDAIEQGSGKEAEAELVIVGSAYEGLVKESAAVGGKKDKKGSGAKKRGADGGASSSSKAKKAKKST</sequence>
<dbReference type="PANTHER" id="PTHR13271">
    <property type="entry name" value="UNCHARACTERIZED PUTATIVE METHYLTRANSFERASE"/>
    <property type="match status" value="1"/>
</dbReference>
<keyword evidence="2" id="KW-0808">Transferase</keyword>
<evidence type="ECO:0000313" key="5">
    <source>
        <dbReference type="EMBL" id="ORZ35569.1"/>
    </source>
</evidence>
<evidence type="ECO:0000256" key="4">
    <source>
        <dbReference type="SAM" id="MobiDB-lite"/>
    </source>
</evidence>
<dbReference type="EMBL" id="MCFL01000021">
    <property type="protein sequence ID" value="ORZ35569.1"/>
    <property type="molecule type" value="Genomic_DNA"/>
</dbReference>
<dbReference type="GO" id="GO:0016279">
    <property type="term" value="F:protein-lysine N-methyltransferase activity"/>
    <property type="evidence" value="ECO:0007669"/>
    <property type="project" value="TreeGrafter"/>
</dbReference>
<dbReference type="AlphaFoldDB" id="A0A1Y2HLY0"/>
<dbReference type="OrthoDB" id="341421at2759"/>
<dbReference type="STRING" id="765915.A0A1Y2HLY0"/>
<feature type="region of interest" description="Disordered" evidence="4">
    <location>
        <begin position="477"/>
        <end position="511"/>
    </location>
</feature>
<dbReference type="GO" id="GO:0032259">
    <property type="term" value="P:methylation"/>
    <property type="evidence" value="ECO:0007669"/>
    <property type="project" value="UniProtKB-KW"/>
</dbReference>
<evidence type="ECO:0000256" key="1">
    <source>
        <dbReference type="ARBA" id="ARBA00022603"/>
    </source>
</evidence>
<keyword evidence="3" id="KW-0949">S-adenosyl-L-methionine</keyword>
<keyword evidence="6" id="KW-1185">Reference proteome</keyword>
<keyword evidence="1" id="KW-0489">Methyltransferase</keyword>
<evidence type="ECO:0008006" key="7">
    <source>
        <dbReference type="Google" id="ProtNLM"/>
    </source>
</evidence>
<dbReference type="Gene3D" id="3.90.1410.10">
    <property type="entry name" value="set domain protein methyltransferase, domain 1"/>
    <property type="match status" value="1"/>
</dbReference>
<dbReference type="InterPro" id="IPR036464">
    <property type="entry name" value="Rubisco_LSMT_subst-bd_sf"/>
</dbReference>
<dbReference type="GO" id="GO:0005634">
    <property type="term" value="C:nucleus"/>
    <property type="evidence" value="ECO:0007669"/>
    <property type="project" value="TreeGrafter"/>
</dbReference>